<dbReference type="NCBIfam" id="NF047619">
    <property type="entry name" value="NADase_discoid"/>
    <property type="match status" value="1"/>
</dbReference>
<keyword evidence="3" id="KW-1185">Reference proteome</keyword>
<dbReference type="HOGENOM" id="CLU_528825_0_0_12"/>
<evidence type="ECO:0000259" key="1">
    <source>
        <dbReference type="Pfam" id="PF25302"/>
    </source>
</evidence>
<protein>
    <recommendedName>
        <fullName evidence="1">NAD glycohydrolase translocation F5/8 type C domain-containing protein</fullName>
    </recommendedName>
</protein>
<dbReference type="eggNOG" id="COG2304">
    <property type="taxonomic scope" value="Bacteria"/>
</dbReference>
<evidence type="ECO:0000313" key="2">
    <source>
        <dbReference type="EMBL" id="ADK81745.1"/>
    </source>
</evidence>
<organism evidence="2 3">
    <name type="scientific">Sediminispirochaeta smaragdinae (strain DSM 11293 / JCM 15392 / SEBR 4228)</name>
    <name type="common">Spirochaeta smaragdinae</name>
    <dbReference type="NCBI Taxonomy" id="573413"/>
    <lineage>
        <taxon>Bacteria</taxon>
        <taxon>Pseudomonadati</taxon>
        <taxon>Spirochaetota</taxon>
        <taxon>Spirochaetia</taxon>
        <taxon>Spirochaetales</taxon>
        <taxon>Spirochaetaceae</taxon>
        <taxon>Sediminispirochaeta</taxon>
    </lineage>
</organism>
<reference evidence="2 3" key="1">
    <citation type="journal article" date="2010" name="Stand. Genomic Sci.">
        <title>Complete genome sequence of Spirochaeta smaragdinae type strain (SEBR 4228).</title>
        <authorList>
            <person name="Mavromatis K."/>
            <person name="Yasawong M."/>
            <person name="Chertkov O."/>
            <person name="Lapidus A."/>
            <person name="Lucas S."/>
            <person name="Nolan M."/>
            <person name="Del Rio T.G."/>
            <person name="Tice H."/>
            <person name="Cheng J.F."/>
            <person name="Pitluck S."/>
            <person name="Liolios K."/>
            <person name="Ivanova N."/>
            <person name="Tapia R."/>
            <person name="Han C."/>
            <person name="Bruce D."/>
            <person name="Goodwin L."/>
            <person name="Pati A."/>
            <person name="Chen A."/>
            <person name="Palaniappan K."/>
            <person name="Land M."/>
            <person name="Hauser L."/>
            <person name="Chang Y.J."/>
            <person name="Jeffries C.D."/>
            <person name="Detter J.C."/>
            <person name="Rohde M."/>
            <person name="Brambilla E."/>
            <person name="Spring S."/>
            <person name="Goker M."/>
            <person name="Sikorski J."/>
            <person name="Woyke T."/>
            <person name="Bristow J."/>
            <person name="Eisen J.A."/>
            <person name="Markowitz V."/>
            <person name="Hugenholtz P."/>
            <person name="Klenk H.P."/>
            <person name="Kyrpides N.C."/>
        </authorList>
    </citation>
    <scope>NUCLEOTIDE SEQUENCE [LARGE SCALE GENOMIC DNA]</scope>
    <source>
        <strain evidence="3">DSM 11293 / JCM 15392 / SEBR 4228</strain>
    </source>
</reference>
<evidence type="ECO:0000313" key="3">
    <source>
        <dbReference type="Proteomes" id="UP000002318"/>
    </source>
</evidence>
<dbReference type="STRING" id="573413.Spirs_2636"/>
<dbReference type="AlphaFoldDB" id="E1R4K4"/>
<name>E1R4K4_SEDSS</name>
<proteinExistence type="predicted"/>
<accession>E1R4K4</accession>
<dbReference type="Proteomes" id="UP000002318">
    <property type="component" value="Chromosome"/>
</dbReference>
<sequence length="515" mass="60171">MVCAAGLEREKMKKEVFILVLLSLITRILFADEQEDFKRIIEKNTGYYYCEKENKIVHLSISEENYLVTKIISFNFNTNTMRNSAVGSVNIFYNDRYFYKTKACFEIEGDAILSYNYLSDVYVPIKYTTDEELIRYMKENTVRKFACIIGNYYDATLRKTFSISKAKDTFKLVVISDNGKKEEDTLELDSTWEASGSVYKMSFFNNELSFYVYEDIDEYSYNPTFKIEEVSKGETDKNINVELYQTSYTFGEDKHKLTVSKDKVIITHGSGWADDYGYDLYSLKVKIFMDEFGYKHVESEGEKFIIIDGEEQNITFNYHGDSLKDDTESVNKVFKTYPTTWTQINYAGRYHNINGGYFDNVKASSTLKDKYHEYVPEGTMKVFNPSENPRFWVKDNIPWVEGKADDGIGESIEFDIIPTDWRAVVGIDLRILNGYVDPLRPHLFYENNRIKRALIETDTGFTTEIQFNDAIEFTSVKLPKETQHVKLTIEEVYSGTKYRDTCITAFDMYYDLWNK</sequence>
<feature type="domain" description="NAD glycohydrolase translocation F5/8 type C" evidence="1">
    <location>
        <begin position="397"/>
        <end position="505"/>
    </location>
</feature>
<dbReference type="KEGG" id="ssm:Spirs_2636"/>
<dbReference type="Pfam" id="PF25302">
    <property type="entry name" value="NADase_transloc"/>
    <property type="match status" value="1"/>
</dbReference>
<dbReference type="InterPro" id="IPR057561">
    <property type="entry name" value="NADase_transloc"/>
</dbReference>
<gene>
    <name evidence="2" type="ordered locus">Spirs_2636</name>
</gene>
<dbReference type="EMBL" id="CP002116">
    <property type="protein sequence ID" value="ADK81745.1"/>
    <property type="molecule type" value="Genomic_DNA"/>
</dbReference>